<evidence type="ECO:0000313" key="2">
    <source>
        <dbReference type="RefSeq" id="XP_023942621.2"/>
    </source>
</evidence>
<gene>
    <name evidence="2" type="primary">LOC112049089</name>
</gene>
<dbReference type="AlphaFoldDB" id="A0A6J1NHM8"/>
<dbReference type="GeneID" id="112049089"/>
<dbReference type="KEGG" id="bany:112049089"/>
<protein>
    <submittedName>
        <fullName evidence="2">Uncharacterized protein LOC112049089 isoform X1</fullName>
    </submittedName>
</protein>
<evidence type="ECO:0000313" key="1">
    <source>
        <dbReference type="Proteomes" id="UP001652582"/>
    </source>
</evidence>
<accession>A0A6J1NHM8</accession>
<dbReference type="RefSeq" id="XP_023942621.2">
    <property type="nucleotide sequence ID" value="XM_024086853.2"/>
</dbReference>
<sequence length="312" mass="36305">MDAVYVEQFLDCFRRFITLCQLDNWPNDDTLHKQIQNAFLLAQHIEKCRHRMIEKNILNVFIDVLSKKINAPSLMIKICISEPPRCILKKIITSSANIDLMDAGFTIFLDLYSEDKLKVYLSDIMLEAASKKTLVDNVSTELSKSYQLEFNSQIFLTKIQCNNGSVQLINEMLKDCKQDMVDMMVVCLINKNPKYSDKVKTIVKGLTKVMASQDIVYKNFWKLLFRTEEDKFIQMCLNHGDIFELICTALIDCGKSIEGKMSREYFYIDLSYSEMSLNVQKICDNGNLKLVFLDLIYQSKDNIGFWEREFKV</sequence>
<organism evidence="1 2">
    <name type="scientific">Bicyclus anynana</name>
    <name type="common">Squinting bush brown butterfly</name>
    <dbReference type="NCBI Taxonomy" id="110368"/>
    <lineage>
        <taxon>Eukaryota</taxon>
        <taxon>Metazoa</taxon>
        <taxon>Ecdysozoa</taxon>
        <taxon>Arthropoda</taxon>
        <taxon>Hexapoda</taxon>
        <taxon>Insecta</taxon>
        <taxon>Pterygota</taxon>
        <taxon>Neoptera</taxon>
        <taxon>Endopterygota</taxon>
        <taxon>Lepidoptera</taxon>
        <taxon>Glossata</taxon>
        <taxon>Ditrysia</taxon>
        <taxon>Papilionoidea</taxon>
        <taxon>Nymphalidae</taxon>
        <taxon>Satyrinae</taxon>
        <taxon>Satyrini</taxon>
        <taxon>Mycalesina</taxon>
        <taxon>Bicyclus</taxon>
    </lineage>
</organism>
<proteinExistence type="predicted"/>
<dbReference type="OrthoDB" id="284357at2759"/>
<dbReference type="Proteomes" id="UP001652582">
    <property type="component" value="Chromosome 23"/>
</dbReference>
<reference evidence="2" key="1">
    <citation type="submission" date="2025-08" db="UniProtKB">
        <authorList>
            <consortium name="RefSeq"/>
        </authorList>
    </citation>
    <scope>IDENTIFICATION</scope>
</reference>
<name>A0A6J1NHM8_BICAN</name>
<keyword evidence="1" id="KW-1185">Reference proteome</keyword>